<evidence type="ECO:0000256" key="11">
    <source>
        <dbReference type="ARBA" id="ARBA00031350"/>
    </source>
</evidence>
<evidence type="ECO:0000256" key="10">
    <source>
        <dbReference type="ARBA" id="ARBA00031323"/>
    </source>
</evidence>
<comment type="similarity">
    <text evidence="2">Belongs to the methyltransferase superfamily. L-isoaspartyl/D-aspartyl protein methyltransferase family.</text>
</comment>
<evidence type="ECO:0000256" key="8">
    <source>
        <dbReference type="ARBA" id="ARBA00022691"/>
    </source>
</evidence>
<evidence type="ECO:0000256" key="4">
    <source>
        <dbReference type="ARBA" id="ARBA00013346"/>
    </source>
</evidence>
<dbReference type="AlphaFoldDB" id="A0A542ZI00"/>
<dbReference type="GO" id="GO:0032259">
    <property type="term" value="P:methylation"/>
    <property type="evidence" value="ECO:0007669"/>
    <property type="project" value="UniProtKB-KW"/>
</dbReference>
<comment type="caution">
    <text evidence="12">The sequence shown here is derived from an EMBL/GenBank/DDBJ whole genome shotgun (WGS) entry which is preliminary data.</text>
</comment>
<dbReference type="InterPro" id="IPR029063">
    <property type="entry name" value="SAM-dependent_MTases_sf"/>
</dbReference>
<dbReference type="InterPro" id="IPR000682">
    <property type="entry name" value="PCMT"/>
</dbReference>
<dbReference type="PANTHER" id="PTHR11579">
    <property type="entry name" value="PROTEIN-L-ISOASPARTATE O-METHYLTRANSFERASE"/>
    <property type="match status" value="1"/>
</dbReference>
<keyword evidence="6 12" id="KW-0489">Methyltransferase</keyword>
<keyword evidence="7 12" id="KW-0808">Transferase</keyword>
<reference evidence="12 13" key="1">
    <citation type="submission" date="2019-06" db="EMBL/GenBank/DDBJ databases">
        <title>Sequencing the genomes of 1000 actinobacteria strains.</title>
        <authorList>
            <person name="Klenk H.-P."/>
        </authorList>
    </citation>
    <scope>NUCLEOTIDE SEQUENCE [LARGE SCALE GENOMIC DNA]</scope>
    <source>
        <strain evidence="12 13">DSM 18082</strain>
    </source>
</reference>
<gene>
    <name evidence="12" type="ORF">FB474_1156</name>
</gene>
<proteinExistence type="inferred from homology"/>
<dbReference type="SUPFAM" id="SSF53335">
    <property type="entry name" value="S-adenosyl-L-methionine-dependent methyltransferases"/>
    <property type="match status" value="1"/>
</dbReference>
<evidence type="ECO:0000256" key="7">
    <source>
        <dbReference type="ARBA" id="ARBA00022679"/>
    </source>
</evidence>
<dbReference type="GO" id="GO:0004719">
    <property type="term" value="F:protein-L-isoaspartate (D-aspartate) O-methyltransferase activity"/>
    <property type="evidence" value="ECO:0007669"/>
    <property type="project" value="UniProtKB-EC"/>
</dbReference>
<evidence type="ECO:0000256" key="2">
    <source>
        <dbReference type="ARBA" id="ARBA00005369"/>
    </source>
</evidence>
<dbReference type="Proteomes" id="UP000319514">
    <property type="component" value="Unassembled WGS sequence"/>
</dbReference>
<dbReference type="Pfam" id="PF01135">
    <property type="entry name" value="PCMT"/>
    <property type="match status" value="1"/>
</dbReference>
<dbReference type="Gene3D" id="3.40.50.150">
    <property type="entry name" value="Vaccinia Virus protein VP39"/>
    <property type="match status" value="1"/>
</dbReference>
<evidence type="ECO:0000256" key="9">
    <source>
        <dbReference type="ARBA" id="ARBA00030757"/>
    </source>
</evidence>
<evidence type="ECO:0000256" key="5">
    <source>
        <dbReference type="ARBA" id="ARBA00022490"/>
    </source>
</evidence>
<dbReference type="EC" id="2.1.1.77" evidence="3"/>
<name>A0A542ZI00_9MICO</name>
<protein>
    <recommendedName>
        <fullName evidence="4">Protein-L-isoaspartate O-methyltransferase</fullName>
        <ecNumber evidence="3">2.1.1.77</ecNumber>
    </recommendedName>
    <alternativeName>
        <fullName evidence="11">L-isoaspartyl protein carboxyl methyltransferase</fullName>
    </alternativeName>
    <alternativeName>
        <fullName evidence="9">Protein L-isoaspartyl methyltransferase</fullName>
    </alternativeName>
    <alternativeName>
        <fullName evidence="10">Protein-beta-aspartate methyltransferase</fullName>
    </alternativeName>
</protein>
<dbReference type="EMBL" id="VFOQ01000001">
    <property type="protein sequence ID" value="TQL59790.1"/>
    <property type="molecule type" value="Genomic_DNA"/>
</dbReference>
<sequence length="200" mass="20774">MSGARRDGAGEPADVSAVDRAFEATPRVDFLPPAERHFAAVERALPIGHGQTCSQPAAVRAMLELLDVAPGQRVLDVGAGSGWTTALLATLVGPSGAVVGVELEPELTRRAAARVAATGRTWARVEQAVPGRLGWPAEAPYDRVLVSAEAPEVPAELLAQLAPGGVMVLPVAGRMLQVATTVGGEPTVSEHGHYLFVPLR</sequence>
<evidence type="ECO:0000256" key="3">
    <source>
        <dbReference type="ARBA" id="ARBA00011890"/>
    </source>
</evidence>
<accession>A0A542ZI00</accession>
<keyword evidence="8" id="KW-0949">S-adenosyl-L-methionine</keyword>
<dbReference type="PANTHER" id="PTHR11579:SF0">
    <property type="entry name" value="PROTEIN-L-ISOASPARTATE(D-ASPARTATE) O-METHYLTRANSFERASE"/>
    <property type="match status" value="1"/>
</dbReference>
<dbReference type="CDD" id="cd02440">
    <property type="entry name" value="AdoMet_MTases"/>
    <property type="match status" value="1"/>
</dbReference>
<evidence type="ECO:0000256" key="1">
    <source>
        <dbReference type="ARBA" id="ARBA00004496"/>
    </source>
</evidence>
<keyword evidence="13" id="KW-1185">Reference proteome</keyword>
<comment type="subcellular location">
    <subcellularLocation>
        <location evidence="1">Cytoplasm</location>
    </subcellularLocation>
</comment>
<evidence type="ECO:0000256" key="6">
    <source>
        <dbReference type="ARBA" id="ARBA00022603"/>
    </source>
</evidence>
<evidence type="ECO:0000313" key="12">
    <source>
        <dbReference type="EMBL" id="TQL59790.1"/>
    </source>
</evidence>
<evidence type="ECO:0000313" key="13">
    <source>
        <dbReference type="Proteomes" id="UP000319514"/>
    </source>
</evidence>
<keyword evidence="5" id="KW-0963">Cytoplasm</keyword>
<organism evidence="12 13">
    <name type="scientific">Oryzihumus leptocrescens</name>
    <dbReference type="NCBI Taxonomy" id="297536"/>
    <lineage>
        <taxon>Bacteria</taxon>
        <taxon>Bacillati</taxon>
        <taxon>Actinomycetota</taxon>
        <taxon>Actinomycetes</taxon>
        <taxon>Micrococcales</taxon>
        <taxon>Intrasporangiaceae</taxon>
        <taxon>Oryzihumus</taxon>
    </lineage>
</organism>
<dbReference type="GO" id="GO:0005737">
    <property type="term" value="C:cytoplasm"/>
    <property type="evidence" value="ECO:0007669"/>
    <property type="project" value="UniProtKB-SubCell"/>
</dbReference>